<reference evidence="1" key="1">
    <citation type="submission" date="2020-03" db="EMBL/GenBank/DDBJ databases">
        <title>The deep terrestrial virosphere.</title>
        <authorList>
            <person name="Holmfeldt K."/>
            <person name="Nilsson E."/>
            <person name="Simone D."/>
            <person name="Lopez-Fernandez M."/>
            <person name="Wu X."/>
            <person name="de Brujin I."/>
            <person name="Lundin D."/>
            <person name="Andersson A."/>
            <person name="Bertilsson S."/>
            <person name="Dopson M."/>
        </authorList>
    </citation>
    <scope>NUCLEOTIDE SEQUENCE</scope>
    <source>
        <strain evidence="1">MM415A01866</strain>
    </source>
</reference>
<gene>
    <name evidence="1" type="ORF">MM415A01866_0017</name>
</gene>
<dbReference type="EMBL" id="MT142142">
    <property type="protein sequence ID" value="QJA75131.1"/>
    <property type="molecule type" value="Genomic_DNA"/>
</dbReference>
<proteinExistence type="predicted"/>
<accession>A0A6M3K0I0</accession>
<dbReference type="Pfam" id="PF14359">
    <property type="entry name" value="DUF4406"/>
    <property type="match status" value="1"/>
</dbReference>
<evidence type="ECO:0008006" key="2">
    <source>
        <dbReference type="Google" id="ProtNLM"/>
    </source>
</evidence>
<protein>
    <recommendedName>
        <fullName evidence="2">DUF4406 domain-containing protein</fullName>
    </recommendedName>
</protein>
<dbReference type="Gene3D" id="3.40.50.10400">
    <property type="entry name" value="Hypothetical protein PA1492"/>
    <property type="match status" value="1"/>
</dbReference>
<dbReference type="InterPro" id="IPR025518">
    <property type="entry name" value="DUF4406"/>
</dbReference>
<dbReference type="SUPFAM" id="SSF52309">
    <property type="entry name" value="N-(deoxy)ribosyltransferase-like"/>
    <property type="match status" value="1"/>
</dbReference>
<organism evidence="1">
    <name type="scientific">viral metagenome</name>
    <dbReference type="NCBI Taxonomy" id="1070528"/>
    <lineage>
        <taxon>unclassified sequences</taxon>
        <taxon>metagenomes</taxon>
        <taxon>organismal metagenomes</taxon>
    </lineage>
</organism>
<sequence length="114" mass="13124">MEKKEMEKGMKVVFIAGPYKAPTIYQTMWNIMEARRIALKYWALGYAVICPHSNSGLFDGGIREEPWYAGDQEFVRRSDIVVAMHGWRNSKGATAEIELAKELGKHIIFEKEEE</sequence>
<evidence type="ECO:0000313" key="1">
    <source>
        <dbReference type="EMBL" id="QJA75131.1"/>
    </source>
</evidence>
<name>A0A6M3K0I0_9ZZZZ</name>
<dbReference type="AlphaFoldDB" id="A0A6M3K0I0"/>